<dbReference type="OrthoDB" id="2417221at2759"/>
<feature type="transmembrane region" description="Helical" evidence="5">
    <location>
        <begin position="292"/>
        <end position="315"/>
    </location>
</feature>
<dbReference type="PANTHER" id="PTHR22950">
    <property type="entry name" value="AMINO ACID TRANSPORTER"/>
    <property type="match status" value="1"/>
</dbReference>
<comment type="subcellular location">
    <subcellularLocation>
        <location evidence="1">Membrane</location>
        <topology evidence="1">Multi-pass membrane protein</topology>
    </subcellularLocation>
</comment>
<keyword evidence="8" id="KW-1185">Reference proteome</keyword>
<dbReference type="Proteomes" id="UP000791440">
    <property type="component" value="Unassembled WGS sequence"/>
</dbReference>
<gene>
    <name evidence="7" type="ORF">O3G_MSEX013159</name>
</gene>
<feature type="transmembrane region" description="Helical" evidence="5">
    <location>
        <begin position="442"/>
        <end position="461"/>
    </location>
</feature>
<dbReference type="PANTHER" id="PTHR22950:SF349">
    <property type="entry name" value="AMINO ACID TRANSPORTER TRANSMEMBRANE DOMAIN-CONTAINING PROTEIN"/>
    <property type="match status" value="1"/>
</dbReference>
<name>A0A922CWM2_MANSE</name>
<dbReference type="AlphaFoldDB" id="A0A922CWM2"/>
<evidence type="ECO:0000256" key="1">
    <source>
        <dbReference type="ARBA" id="ARBA00004141"/>
    </source>
</evidence>
<evidence type="ECO:0000256" key="5">
    <source>
        <dbReference type="SAM" id="Phobius"/>
    </source>
</evidence>
<dbReference type="GO" id="GO:0005774">
    <property type="term" value="C:vacuolar membrane"/>
    <property type="evidence" value="ECO:0007669"/>
    <property type="project" value="TreeGrafter"/>
</dbReference>
<feature type="transmembrane region" description="Helical" evidence="5">
    <location>
        <begin position="149"/>
        <end position="174"/>
    </location>
</feature>
<dbReference type="Pfam" id="PF01490">
    <property type="entry name" value="Aa_trans"/>
    <property type="match status" value="1"/>
</dbReference>
<sequence>MTDDVSFESLRRTGISFQPDSHIPEVIANKYQVKATGEEARKYDFVTARPPARTTNVLESIGYLTKSCLGAGVVAIHESYKDCGLWTGLILNIVLGLAISYGMYTLAKSAQKIYGRLQIPALSYPDLAQATLEIGPWKSLKRFSKCFRYTVDFILIIEIAGCCCIYQIVVARAIKQLVEGLDTVTDSRVGTSPSIRVYIISLMIPCILLCMITNLKYLAPFSTVADFFIVIMAIATVYFAVKSANISPLEMSFFKSVPGVFEFIGVCGFSMDGVGVILTIENSMTEPKKLPTVLIGGMTLVMLLVTTVGFFGYWGFGENTTTPVTINFPWEPFPIIMKVFLALMIYITFGLNFWVACDVMWFYLKSRHEPKKHWLWERVYRAVLVVFITIVAAAFPNVTKFIGLIGSFCLSNLGFIYPAFIELSLDWEDPGPGVFYWRLWKFVVIFLWGLVLCIAGSYVNARELIIRVFHKKNES</sequence>
<dbReference type="GO" id="GO:0015179">
    <property type="term" value="F:L-amino acid transmembrane transporter activity"/>
    <property type="evidence" value="ECO:0007669"/>
    <property type="project" value="TreeGrafter"/>
</dbReference>
<keyword evidence="4 5" id="KW-0472">Membrane</keyword>
<evidence type="ECO:0000256" key="4">
    <source>
        <dbReference type="ARBA" id="ARBA00023136"/>
    </source>
</evidence>
<dbReference type="EMBL" id="JH668828">
    <property type="protein sequence ID" value="KAG6462275.1"/>
    <property type="molecule type" value="Genomic_DNA"/>
</dbReference>
<feature type="transmembrane region" description="Helical" evidence="5">
    <location>
        <begin position="378"/>
        <end position="395"/>
    </location>
</feature>
<keyword evidence="3 5" id="KW-1133">Transmembrane helix</keyword>
<feature type="domain" description="Amino acid transporter transmembrane" evidence="6">
    <location>
        <begin position="54"/>
        <end position="459"/>
    </location>
</feature>
<feature type="transmembrane region" description="Helical" evidence="5">
    <location>
        <begin position="194"/>
        <end position="212"/>
    </location>
</feature>
<evidence type="ECO:0000259" key="6">
    <source>
        <dbReference type="Pfam" id="PF01490"/>
    </source>
</evidence>
<keyword evidence="2 5" id="KW-0812">Transmembrane</keyword>
<feature type="transmembrane region" description="Helical" evidence="5">
    <location>
        <begin position="224"/>
        <end position="241"/>
    </location>
</feature>
<comment type="caution">
    <text evidence="7">The sequence shown here is derived from an EMBL/GenBank/DDBJ whole genome shotgun (WGS) entry which is preliminary data.</text>
</comment>
<organism evidence="7 8">
    <name type="scientific">Manduca sexta</name>
    <name type="common">Tobacco hawkmoth</name>
    <name type="synonym">Tobacco hornworm</name>
    <dbReference type="NCBI Taxonomy" id="7130"/>
    <lineage>
        <taxon>Eukaryota</taxon>
        <taxon>Metazoa</taxon>
        <taxon>Ecdysozoa</taxon>
        <taxon>Arthropoda</taxon>
        <taxon>Hexapoda</taxon>
        <taxon>Insecta</taxon>
        <taxon>Pterygota</taxon>
        <taxon>Neoptera</taxon>
        <taxon>Endopterygota</taxon>
        <taxon>Lepidoptera</taxon>
        <taxon>Glossata</taxon>
        <taxon>Ditrysia</taxon>
        <taxon>Bombycoidea</taxon>
        <taxon>Sphingidae</taxon>
        <taxon>Sphinginae</taxon>
        <taxon>Sphingini</taxon>
        <taxon>Manduca</taxon>
    </lineage>
</organism>
<evidence type="ECO:0000256" key="2">
    <source>
        <dbReference type="ARBA" id="ARBA00022692"/>
    </source>
</evidence>
<protein>
    <recommendedName>
        <fullName evidence="6">Amino acid transporter transmembrane domain-containing protein</fullName>
    </recommendedName>
</protein>
<proteinExistence type="predicted"/>
<dbReference type="InterPro" id="IPR013057">
    <property type="entry name" value="AA_transpt_TM"/>
</dbReference>
<feature type="transmembrane region" description="Helical" evidence="5">
    <location>
        <begin position="335"/>
        <end position="357"/>
    </location>
</feature>
<accession>A0A922CWM2</accession>
<feature type="transmembrane region" description="Helical" evidence="5">
    <location>
        <begin position="85"/>
        <end position="107"/>
    </location>
</feature>
<reference evidence="7" key="2">
    <citation type="submission" date="2020-12" db="EMBL/GenBank/DDBJ databases">
        <authorList>
            <person name="Kanost M."/>
        </authorList>
    </citation>
    <scope>NUCLEOTIDE SEQUENCE</scope>
</reference>
<evidence type="ECO:0000256" key="3">
    <source>
        <dbReference type="ARBA" id="ARBA00022989"/>
    </source>
</evidence>
<evidence type="ECO:0000313" key="7">
    <source>
        <dbReference type="EMBL" id="KAG6462275.1"/>
    </source>
</evidence>
<feature type="transmembrane region" description="Helical" evidence="5">
    <location>
        <begin position="261"/>
        <end position="280"/>
    </location>
</feature>
<evidence type="ECO:0000313" key="8">
    <source>
        <dbReference type="Proteomes" id="UP000791440"/>
    </source>
</evidence>
<reference evidence="7" key="1">
    <citation type="journal article" date="2016" name="Insect Biochem. Mol. Biol.">
        <title>Multifaceted biological insights from a draft genome sequence of the tobacco hornworm moth, Manduca sexta.</title>
        <authorList>
            <person name="Kanost M.R."/>
            <person name="Arrese E.L."/>
            <person name="Cao X."/>
            <person name="Chen Y.R."/>
            <person name="Chellapilla S."/>
            <person name="Goldsmith M.R."/>
            <person name="Grosse-Wilde E."/>
            <person name="Heckel D.G."/>
            <person name="Herndon N."/>
            <person name="Jiang H."/>
            <person name="Papanicolaou A."/>
            <person name="Qu J."/>
            <person name="Soulages J.L."/>
            <person name="Vogel H."/>
            <person name="Walters J."/>
            <person name="Waterhouse R.M."/>
            <person name="Ahn S.J."/>
            <person name="Almeida F.C."/>
            <person name="An C."/>
            <person name="Aqrawi P."/>
            <person name="Bretschneider A."/>
            <person name="Bryant W.B."/>
            <person name="Bucks S."/>
            <person name="Chao H."/>
            <person name="Chevignon G."/>
            <person name="Christen J.M."/>
            <person name="Clarke D.F."/>
            <person name="Dittmer N.T."/>
            <person name="Ferguson L.C.F."/>
            <person name="Garavelou S."/>
            <person name="Gordon K.H.J."/>
            <person name="Gunaratna R.T."/>
            <person name="Han Y."/>
            <person name="Hauser F."/>
            <person name="He Y."/>
            <person name="Heidel-Fischer H."/>
            <person name="Hirsh A."/>
            <person name="Hu Y."/>
            <person name="Jiang H."/>
            <person name="Kalra D."/>
            <person name="Klinner C."/>
            <person name="Konig C."/>
            <person name="Kovar C."/>
            <person name="Kroll A.R."/>
            <person name="Kuwar S.S."/>
            <person name="Lee S.L."/>
            <person name="Lehman R."/>
            <person name="Li K."/>
            <person name="Li Z."/>
            <person name="Liang H."/>
            <person name="Lovelace S."/>
            <person name="Lu Z."/>
            <person name="Mansfield J.H."/>
            <person name="McCulloch K.J."/>
            <person name="Mathew T."/>
            <person name="Morton B."/>
            <person name="Muzny D.M."/>
            <person name="Neunemann D."/>
            <person name="Ongeri F."/>
            <person name="Pauchet Y."/>
            <person name="Pu L.L."/>
            <person name="Pyrousis I."/>
            <person name="Rao X.J."/>
            <person name="Redding A."/>
            <person name="Roesel C."/>
            <person name="Sanchez-Gracia A."/>
            <person name="Schaack S."/>
            <person name="Shukla A."/>
            <person name="Tetreau G."/>
            <person name="Wang Y."/>
            <person name="Xiong G.H."/>
            <person name="Traut W."/>
            <person name="Walsh T.K."/>
            <person name="Worley K.C."/>
            <person name="Wu D."/>
            <person name="Wu W."/>
            <person name="Wu Y.Q."/>
            <person name="Zhang X."/>
            <person name="Zou Z."/>
            <person name="Zucker H."/>
            <person name="Briscoe A.D."/>
            <person name="Burmester T."/>
            <person name="Clem R.J."/>
            <person name="Feyereisen R."/>
            <person name="Grimmelikhuijzen C.J.P."/>
            <person name="Hamodrakas S.J."/>
            <person name="Hansson B.S."/>
            <person name="Huguet E."/>
            <person name="Jermiin L.S."/>
            <person name="Lan Q."/>
            <person name="Lehman H.K."/>
            <person name="Lorenzen M."/>
            <person name="Merzendorfer H."/>
            <person name="Michalopoulos I."/>
            <person name="Morton D.B."/>
            <person name="Muthukrishnan S."/>
            <person name="Oakeshott J.G."/>
            <person name="Palmer W."/>
            <person name="Park Y."/>
            <person name="Passarelli A.L."/>
            <person name="Rozas J."/>
            <person name="Schwartz L.M."/>
            <person name="Smith W."/>
            <person name="Southgate A."/>
            <person name="Vilcinskas A."/>
            <person name="Vogt R."/>
            <person name="Wang P."/>
            <person name="Werren J."/>
            <person name="Yu X.Q."/>
            <person name="Zhou J.J."/>
            <person name="Brown S.J."/>
            <person name="Scherer S.E."/>
            <person name="Richards S."/>
            <person name="Blissard G.W."/>
        </authorList>
    </citation>
    <scope>NUCLEOTIDE SEQUENCE</scope>
</reference>